<dbReference type="InterPro" id="IPR022441">
    <property type="entry name" value="Para_beta_helix_rpt-2"/>
</dbReference>
<dbReference type="GO" id="GO:0016829">
    <property type="term" value="F:lyase activity"/>
    <property type="evidence" value="ECO:0007669"/>
    <property type="project" value="UniProtKB-KW"/>
</dbReference>
<dbReference type="Gene3D" id="2.70.98.70">
    <property type="match status" value="1"/>
</dbReference>
<dbReference type="InterPro" id="IPR039448">
    <property type="entry name" value="Beta_helix"/>
</dbReference>
<comment type="subcellular location">
    <subcellularLocation>
        <location evidence="1">Periplasm</location>
    </subcellularLocation>
</comment>
<dbReference type="OrthoDB" id="7335480at2"/>
<dbReference type="SMART" id="SM00710">
    <property type="entry name" value="PbH1"/>
    <property type="match status" value="6"/>
</dbReference>
<feature type="domain" description="Right handed beta helix" evidence="9">
    <location>
        <begin position="506"/>
        <end position="670"/>
    </location>
</feature>
<feature type="chain" id="PRO_5012207004" evidence="6">
    <location>
        <begin position="20"/>
        <end position="1316"/>
    </location>
</feature>
<dbReference type="Pfam" id="PF07940">
    <property type="entry name" value="Hepar_II_III_C"/>
    <property type="match status" value="1"/>
</dbReference>
<dbReference type="EMBL" id="FRCY01000003">
    <property type="protein sequence ID" value="SHM77886.1"/>
    <property type="molecule type" value="Genomic_DNA"/>
</dbReference>
<dbReference type="InterPro" id="IPR031680">
    <property type="entry name" value="Hepar_II_III_N"/>
</dbReference>
<evidence type="ECO:0000256" key="6">
    <source>
        <dbReference type="SAM" id="SignalP"/>
    </source>
</evidence>
<dbReference type="Pfam" id="PF13229">
    <property type="entry name" value="Beta_helix"/>
    <property type="match status" value="1"/>
</dbReference>
<evidence type="ECO:0000313" key="11">
    <source>
        <dbReference type="EMBL" id="SHM77886.1"/>
    </source>
</evidence>
<evidence type="ECO:0000259" key="10">
    <source>
        <dbReference type="Pfam" id="PF16889"/>
    </source>
</evidence>
<evidence type="ECO:0000256" key="3">
    <source>
        <dbReference type="ARBA" id="ARBA00022764"/>
    </source>
</evidence>
<evidence type="ECO:0000259" key="8">
    <source>
        <dbReference type="Pfam" id="PF07940"/>
    </source>
</evidence>
<feature type="signal peptide" evidence="6">
    <location>
        <begin position="1"/>
        <end position="19"/>
    </location>
</feature>
<sequence length="1316" mass="148583">MSKKIAIFLLFLLAPAVSALSQTTSPGAPLVFPQQFVHPGILQNRADLDFMKKQIKSGERQWLAAYEMLQQEASLDFKPEPFTHVVRGSYGRQGQGHRELSASAVEAYRHALLYYISEDPAHAEKAISILSAWSEKLWDFDDNDAKLIAALTGQHFLNAAEILRYTYEGWEKADILAFEKLMLTVFYPYIRDFFTEANGNWDAAMIHTMLCLGIFTDRPDIFQRAAERFYWGPNNGGISKYIYPNGQIQEATRDWPHVQLGLGELAKAAQVAWTQGMDFYEVADNRLALGYEYTSRYMLGEEVPAYGSISPRGRGQFRDVYESVYQHYTQIKNVEMPYTAEVVKQTRPASSWYFLVSQRAPLSAAQATLVQRQANAPSPQTGALANPQFTPGAGDLQVSPGESIQQALEKAAGTGRRVILDEGIFELTEPLLIPSGTHLEGKGLSTILILEKGTAGLTMANKSPDLRTVTIRHMVLEGAESVDQGTDPNQGRRQRARQSALRREGIVFAADSAHQMQDIYLENVTVRNFTKHGVSLRGAANVKLIQCDFSDNGSNVVPGKGLHHNLHLTRVKNVVVRDGRFSNSPWGSGIHLSFGENVLLESNETARNKLQGIHLTESSTLILNDNLLEGNDRHGLFIDHWMQGTEDFVVKNNTSRNNGGKGIFIAENNSGDLGYNLSMDNREDRIYGKSTSEFQQKSIPLLSLLTFDSGSSSHVSRDSLDNQLLLARRLLEYYRARTAVKHPVGIQGPKASENQATDKDMQVAADALAHIMVGQPAYPPYFVGNDIDWESRPVKDDEWVWQLNRMTFWESMARAYRRTGEEQYAREWVRQMMDWVEKNPRDPEHHYAWRSIEAGIRGHRWTNLFAYFLHSPSFSPEALVSFLSSVHEHAEFLMSKYSEGSNWALMEAEGLAFIAMTFPEFKSSEKWLEEAVRRFNKEIHNQVYPDGHQRELAFGYHMGSIRWFLRSYEMAAINERESLFSEDYLELVEKMCEVPMKLAFPDGTTPQFGDAWTGKPGQYSDRLKEWGKLFDRPDFLYIATGGREGKKPEETTFAFKESGLYSMRSSWDEDAICLVIKCGPDGGGHSQPDNGTFELYAGGRNLTPDSGSFIYSGDPENRAWFRQTKVHQTLTLDGENAAYAPELLLWQPGEKHDILVVENQSYPELKHRRTVIFVNKEFFILIDEALGNARGELDLNFQLAPGEAAFDSSSLSVNTAFDQGYNLVIQTQAQSGISLKESEGQVSFVYTIKEPRPAFSYRIDNGKGNRNKRFITTLLPYLGKPEPIEVQVMQGKRPGSESMRLRVSYQGNSELIEYKF</sequence>
<reference evidence="11 12" key="1">
    <citation type="submission" date="2016-11" db="EMBL/GenBank/DDBJ databases">
        <authorList>
            <person name="Jaros S."/>
            <person name="Januszkiewicz K."/>
            <person name="Wedrychowicz H."/>
        </authorList>
    </citation>
    <scope>NUCLEOTIDE SEQUENCE [LARGE SCALE GENOMIC DNA]</scope>
    <source>
        <strain evidence="11 12">CGMCC 1.6102</strain>
    </source>
</reference>
<keyword evidence="4" id="KW-0456">Lyase</keyword>
<dbReference type="NCBIfam" id="TIGR03804">
    <property type="entry name" value="para_beta_helix"/>
    <property type="match status" value="1"/>
</dbReference>
<gene>
    <name evidence="11" type="ORF">SAMN04488057_103296</name>
</gene>
<dbReference type="GO" id="GO:0042597">
    <property type="term" value="C:periplasmic space"/>
    <property type="evidence" value="ECO:0007669"/>
    <property type="project" value="UniProtKB-SubCell"/>
</dbReference>
<dbReference type="InterPro" id="IPR008929">
    <property type="entry name" value="Chondroitin_lyas"/>
</dbReference>
<feature type="domain" description="Heparin-sulfate lyase N-terminal" evidence="10">
    <location>
        <begin position="727"/>
        <end position="1032"/>
    </location>
</feature>
<dbReference type="RefSeq" id="WP_073093729.1">
    <property type="nucleotide sequence ID" value="NZ_FRCY01000003.1"/>
</dbReference>
<evidence type="ECO:0000313" key="12">
    <source>
        <dbReference type="Proteomes" id="UP000184513"/>
    </source>
</evidence>
<evidence type="ECO:0000256" key="5">
    <source>
        <dbReference type="SAM" id="MobiDB-lite"/>
    </source>
</evidence>
<dbReference type="SUPFAM" id="SSF51126">
    <property type="entry name" value="Pectin lyase-like"/>
    <property type="match status" value="1"/>
</dbReference>
<evidence type="ECO:0000256" key="4">
    <source>
        <dbReference type="ARBA" id="ARBA00023239"/>
    </source>
</evidence>
<dbReference type="PANTHER" id="PTHR39210">
    <property type="entry name" value="HEPARIN-SULFATE LYASE"/>
    <property type="match status" value="1"/>
</dbReference>
<evidence type="ECO:0000256" key="1">
    <source>
        <dbReference type="ARBA" id="ARBA00004418"/>
    </source>
</evidence>
<feature type="domain" description="Heparinase II/III-like C-terminal" evidence="8">
    <location>
        <begin position="1050"/>
        <end position="1254"/>
    </location>
</feature>
<dbReference type="InterPro" id="IPR008397">
    <property type="entry name" value="Alginate_lyase_dom"/>
</dbReference>
<dbReference type="Proteomes" id="UP000184513">
    <property type="component" value="Unassembled WGS sequence"/>
</dbReference>
<dbReference type="SUPFAM" id="SSF48230">
    <property type="entry name" value="Chondroitin AC/alginate lyase"/>
    <property type="match status" value="2"/>
</dbReference>
<dbReference type="STRING" id="388280.SAMN04488057_103296"/>
<dbReference type="Pfam" id="PF05426">
    <property type="entry name" value="Alginate_lyase"/>
    <property type="match status" value="1"/>
</dbReference>
<protein>
    <submittedName>
        <fullName evidence="11">Parallel beta-helix repeat (Two copies)</fullName>
    </submittedName>
</protein>
<accession>A0A1M7LIA9</accession>
<keyword evidence="12" id="KW-1185">Reference proteome</keyword>
<dbReference type="InterPro" id="IPR006626">
    <property type="entry name" value="PbH1"/>
</dbReference>
<evidence type="ECO:0000259" key="9">
    <source>
        <dbReference type="Pfam" id="PF13229"/>
    </source>
</evidence>
<dbReference type="InterPro" id="IPR012334">
    <property type="entry name" value="Pectin_lyas_fold"/>
</dbReference>
<feature type="domain" description="Alginate lyase" evidence="7">
    <location>
        <begin position="96"/>
        <end position="301"/>
    </location>
</feature>
<organism evidence="11 12">
    <name type="scientific">Cyclobacterium lianum</name>
    <dbReference type="NCBI Taxonomy" id="388280"/>
    <lineage>
        <taxon>Bacteria</taxon>
        <taxon>Pseudomonadati</taxon>
        <taxon>Bacteroidota</taxon>
        <taxon>Cytophagia</taxon>
        <taxon>Cytophagales</taxon>
        <taxon>Cyclobacteriaceae</taxon>
        <taxon>Cyclobacterium</taxon>
    </lineage>
</organism>
<dbReference type="Pfam" id="PF16889">
    <property type="entry name" value="Hepar_II_III_N"/>
    <property type="match status" value="1"/>
</dbReference>
<proteinExistence type="predicted"/>
<keyword evidence="3" id="KW-0574">Periplasm</keyword>
<evidence type="ECO:0000259" key="7">
    <source>
        <dbReference type="Pfam" id="PF05426"/>
    </source>
</evidence>
<evidence type="ECO:0000256" key="2">
    <source>
        <dbReference type="ARBA" id="ARBA00022729"/>
    </source>
</evidence>
<dbReference type="Gene3D" id="2.160.20.10">
    <property type="entry name" value="Single-stranded right-handed beta-helix, Pectin lyase-like"/>
    <property type="match status" value="1"/>
</dbReference>
<name>A0A1M7LIA9_9BACT</name>
<dbReference type="InterPro" id="IPR011050">
    <property type="entry name" value="Pectin_lyase_fold/virulence"/>
</dbReference>
<feature type="region of interest" description="Disordered" evidence="5">
    <location>
        <begin position="478"/>
        <end position="498"/>
    </location>
</feature>
<keyword evidence="2 6" id="KW-0732">Signal</keyword>
<dbReference type="Gene3D" id="1.50.10.100">
    <property type="entry name" value="Chondroitin AC/alginate lyase"/>
    <property type="match status" value="2"/>
</dbReference>
<dbReference type="InterPro" id="IPR012480">
    <property type="entry name" value="Hepar_II_III_C"/>
</dbReference>
<dbReference type="PANTHER" id="PTHR39210:SF1">
    <property type="entry name" value="HEPARIN-SULFATE LYASE"/>
    <property type="match status" value="1"/>
</dbReference>